<reference evidence="1 2" key="1">
    <citation type="submission" date="2021-06" db="EMBL/GenBank/DDBJ databases">
        <title>Genome sequence of Babesia caballi.</title>
        <authorList>
            <person name="Yamagishi J."/>
            <person name="Kidaka T."/>
            <person name="Ochi A."/>
        </authorList>
    </citation>
    <scope>NUCLEOTIDE SEQUENCE [LARGE SCALE GENOMIC DNA]</scope>
    <source>
        <strain evidence="1">USDA-D6B2</strain>
    </source>
</reference>
<protein>
    <submittedName>
        <fullName evidence="1">GHKL domain-containing protein, putative</fullName>
    </submittedName>
</protein>
<keyword evidence="2" id="KW-1185">Reference proteome</keyword>
<dbReference type="Proteomes" id="UP001497744">
    <property type="component" value="Unassembled WGS sequence"/>
</dbReference>
<dbReference type="GeneID" id="94196512"/>
<dbReference type="RefSeq" id="XP_067717100.1">
    <property type="nucleotide sequence ID" value="XM_067860999.1"/>
</dbReference>
<sequence length="315" mass="35350">MHYSYQKTANDMGSSSIADDRARLLRRTFDMTSENVAELQKCALGFAAAVNKTYECLDQLTLLLPGCRSKAPLSRQSSVGRPDALNPQTLQQMAQQTRELGRKIEHFAEISTKRILDKFEAYAQLEASPTQAMPVEINSRKMTQNELIFTLIELPMRCPNRSERELRLRQSATQAHFELANAIRFHRQLQDCADLPCNGPKLIMMAADRIERTKRILTKSIRALVAMDPAYEDFFYEYLTAGQTSETSATNSDRAKSVVDMRNISTIVDAYKNQTEGDIKQSHEKRLQGCVAALGSLVHDLLGTFQTPPSAEPAA</sequence>
<evidence type="ECO:0000313" key="1">
    <source>
        <dbReference type="EMBL" id="GIX65031.1"/>
    </source>
</evidence>
<dbReference type="AlphaFoldDB" id="A0AAV4LYW8"/>
<gene>
    <name evidence="1" type="ORF">BcabD6B2_44660</name>
</gene>
<comment type="caution">
    <text evidence="1">The sequence shown here is derived from an EMBL/GenBank/DDBJ whole genome shotgun (WGS) entry which is preliminary data.</text>
</comment>
<dbReference type="EMBL" id="BPLF01000004">
    <property type="protein sequence ID" value="GIX65031.1"/>
    <property type="molecule type" value="Genomic_DNA"/>
</dbReference>
<proteinExistence type="predicted"/>
<accession>A0AAV4LYW8</accession>
<name>A0AAV4LYW8_BABCB</name>
<evidence type="ECO:0000313" key="2">
    <source>
        <dbReference type="Proteomes" id="UP001497744"/>
    </source>
</evidence>
<organism evidence="1 2">
    <name type="scientific">Babesia caballi</name>
    <dbReference type="NCBI Taxonomy" id="5871"/>
    <lineage>
        <taxon>Eukaryota</taxon>
        <taxon>Sar</taxon>
        <taxon>Alveolata</taxon>
        <taxon>Apicomplexa</taxon>
        <taxon>Aconoidasida</taxon>
        <taxon>Piroplasmida</taxon>
        <taxon>Babesiidae</taxon>
        <taxon>Babesia</taxon>
    </lineage>
</organism>